<dbReference type="InterPro" id="IPR014044">
    <property type="entry name" value="CAP_dom"/>
</dbReference>
<dbReference type="SUPFAM" id="SSF55797">
    <property type="entry name" value="PR-1-like"/>
    <property type="match status" value="1"/>
</dbReference>
<organism evidence="5 6">
    <name type="scientific">Brassicogethes aeneus</name>
    <name type="common">Rape pollen beetle</name>
    <name type="synonym">Meligethes aeneus</name>
    <dbReference type="NCBI Taxonomy" id="1431903"/>
    <lineage>
        <taxon>Eukaryota</taxon>
        <taxon>Metazoa</taxon>
        <taxon>Ecdysozoa</taxon>
        <taxon>Arthropoda</taxon>
        <taxon>Hexapoda</taxon>
        <taxon>Insecta</taxon>
        <taxon>Pterygota</taxon>
        <taxon>Neoptera</taxon>
        <taxon>Endopterygota</taxon>
        <taxon>Coleoptera</taxon>
        <taxon>Polyphaga</taxon>
        <taxon>Cucujiformia</taxon>
        <taxon>Nitidulidae</taxon>
        <taxon>Meligethinae</taxon>
        <taxon>Brassicogethes</taxon>
    </lineage>
</organism>
<protein>
    <recommendedName>
        <fullName evidence="4">SCP domain-containing protein</fullName>
    </recommendedName>
</protein>
<keyword evidence="6" id="KW-1185">Reference proteome</keyword>
<dbReference type="InterPro" id="IPR035940">
    <property type="entry name" value="CAP_sf"/>
</dbReference>
<evidence type="ECO:0000256" key="1">
    <source>
        <dbReference type="ARBA" id="ARBA00004613"/>
    </source>
</evidence>
<name>A0A9P0ATX6_BRAAE</name>
<evidence type="ECO:0000313" key="5">
    <source>
        <dbReference type="EMBL" id="CAH0547732.1"/>
    </source>
</evidence>
<dbReference type="PROSITE" id="PS01010">
    <property type="entry name" value="CRISP_2"/>
    <property type="match status" value="1"/>
</dbReference>
<evidence type="ECO:0000256" key="2">
    <source>
        <dbReference type="ARBA" id="ARBA00022525"/>
    </source>
</evidence>
<reference evidence="5" key="1">
    <citation type="submission" date="2021-12" db="EMBL/GenBank/DDBJ databases">
        <authorList>
            <person name="King R."/>
        </authorList>
    </citation>
    <scope>NUCLEOTIDE SEQUENCE</scope>
</reference>
<evidence type="ECO:0000256" key="3">
    <source>
        <dbReference type="SAM" id="SignalP"/>
    </source>
</evidence>
<feature type="chain" id="PRO_5040368810" description="SCP domain-containing protein" evidence="3">
    <location>
        <begin position="20"/>
        <end position="227"/>
    </location>
</feature>
<sequence length="227" mass="26419">MTKVLVLLFIASVIALASCRNSQPCLTSVMDEGMNDNDRLRILELHNNLRKRIREGREVKHPIPAPGELLDLEYDMNLERIARESIKLVTCDEGYILEDANFGDIGMNRYTHQTSSLDMALEKFPTKNTNGKWSNAFRHFTREKHDFEYKKINQPLPYTQVIWGKTRRIGCAYIFGTKDDPETPYSKYYLCHYYPGGNVFNKFPYEIASTKDSISKPDYEDFFIFTT</sequence>
<dbReference type="InterPro" id="IPR018244">
    <property type="entry name" value="Allrgn_V5/Tpx1_CS"/>
</dbReference>
<feature type="domain" description="SCP" evidence="4">
    <location>
        <begin position="37"/>
        <end position="201"/>
    </location>
</feature>
<feature type="signal peptide" evidence="3">
    <location>
        <begin position="1"/>
        <end position="19"/>
    </location>
</feature>
<evidence type="ECO:0000313" key="6">
    <source>
        <dbReference type="Proteomes" id="UP001154078"/>
    </source>
</evidence>
<dbReference type="SMART" id="SM00198">
    <property type="entry name" value="SCP"/>
    <property type="match status" value="1"/>
</dbReference>
<keyword evidence="3" id="KW-0732">Signal</keyword>
<dbReference type="Gene3D" id="3.40.33.10">
    <property type="entry name" value="CAP"/>
    <property type="match status" value="1"/>
</dbReference>
<dbReference type="Pfam" id="PF00188">
    <property type="entry name" value="CAP"/>
    <property type="match status" value="1"/>
</dbReference>
<evidence type="ECO:0000259" key="4">
    <source>
        <dbReference type="SMART" id="SM00198"/>
    </source>
</evidence>
<dbReference type="CDD" id="cd05380">
    <property type="entry name" value="CAP_euk"/>
    <property type="match status" value="1"/>
</dbReference>
<dbReference type="PANTHER" id="PTHR10334">
    <property type="entry name" value="CYSTEINE-RICH SECRETORY PROTEIN-RELATED"/>
    <property type="match status" value="1"/>
</dbReference>
<comment type="subcellular location">
    <subcellularLocation>
        <location evidence="1">Secreted</location>
    </subcellularLocation>
</comment>
<dbReference type="Proteomes" id="UP001154078">
    <property type="component" value="Chromosome 1"/>
</dbReference>
<accession>A0A9P0ATX6</accession>
<dbReference type="AlphaFoldDB" id="A0A9P0ATX6"/>
<dbReference type="EMBL" id="OV121132">
    <property type="protein sequence ID" value="CAH0547732.1"/>
    <property type="molecule type" value="Genomic_DNA"/>
</dbReference>
<dbReference type="InterPro" id="IPR001283">
    <property type="entry name" value="CRISP-related"/>
</dbReference>
<dbReference type="PROSITE" id="PS51257">
    <property type="entry name" value="PROKAR_LIPOPROTEIN"/>
    <property type="match status" value="1"/>
</dbReference>
<keyword evidence="2" id="KW-0964">Secreted</keyword>
<proteinExistence type="predicted"/>
<dbReference type="GO" id="GO:0005576">
    <property type="term" value="C:extracellular region"/>
    <property type="evidence" value="ECO:0007669"/>
    <property type="project" value="UniProtKB-SubCell"/>
</dbReference>
<dbReference type="OrthoDB" id="414826at2759"/>
<gene>
    <name evidence="5" type="ORF">MELIAE_LOCUS1660</name>
</gene>